<dbReference type="AlphaFoldDB" id="A0A7J8XB42"/>
<comment type="caution">
    <text evidence="1">The sequence shown here is derived from an EMBL/GenBank/DDBJ whole genome shotgun (WGS) entry which is preliminary data.</text>
</comment>
<protein>
    <submittedName>
        <fullName evidence="1">Uncharacterized protein</fullName>
    </submittedName>
</protein>
<reference evidence="1 2" key="1">
    <citation type="journal article" date="2019" name="Genome Biol. Evol.">
        <title>Insights into the evolution of the New World diploid cottons (Gossypium, subgenus Houzingenia) based on genome sequencing.</title>
        <authorList>
            <person name="Grover C.E."/>
            <person name="Arick M.A. 2nd"/>
            <person name="Thrash A."/>
            <person name="Conover J.L."/>
            <person name="Sanders W.S."/>
            <person name="Peterson D.G."/>
            <person name="Frelichowski J.E."/>
            <person name="Scheffler J.A."/>
            <person name="Scheffler B.E."/>
            <person name="Wendel J.F."/>
        </authorList>
    </citation>
    <scope>NUCLEOTIDE SEQUENCE [LARGE SCALE GENOMIC DNA]</scope>
    <source>
        <strain evidence="1">185</strain>
        <tissue evidence="1">Leaf</tissue>
    </source>
</reference>
<evidence type="ECO:0000313" key="2">
    <source>
        <dbReference type="Proteomes" id="UP000593577"/>
    </source>
</evidence>
<keyword evidence="2" id="KW-1185">Reference proteome</keyword>
<name>A0A7J8XB42_GOSAI</name>
<accession>A0A7J8XB42</accession>
<dbReference type="Proteomes" id="UP000593577">
    <property type="component" value="Unassembled WGS sequence"/>
</dbReference>
<sequence length="20" mass="2512">MLRNCRRSYAILEQEVNFRL</sequence>
<evidence type="ECO:0000313" key="1">
    <source>
        <dbReference type="EMBL" id="MBA0684491.1"/>
    </source>
</evidence>
<organism evidence="1 2">
    <name type="scientific">Gossypium aridum</name>
    <name type="common">American cotton</name>
    <name type="synonym">Erioxylum aridum</name>
    <dbReference type="NCBI Taxonomy" id="34290"/>
    <lineage>
        <taxon>Eukaryota</taxon>
        <taxon>Viridiplantae</taxon>
        <taxon>Streptophyta</taxon>
        <taxon>Embryophyta</taxon>
        <taxon>Tracheophyta</taxon>
        <taxon>Spermatophyta</taxon>
        <taxon>Magnoliopsida</taxon>
        <taxon>eudicotyledons</taxon>
        <taxon>Gunneridae</taxon>
        <taxon>Pentapetalae</taxon>
        <taxon>rosids</taxon>
        <taxon>malvids</taxon>
        <taxon>Malvales</taxon>
        <taxon>Malvaceae</taxon>
        <taxon>Malvoideae</taxon>
        <taxon>Gossypium</taxon>
    </lineage>
</organism>
<gene>
    <name evidence="1" type="ORF">Goari_026075</name>
</gene>
<proteinExistence type="predicted"/>
<dbReference type="EMBL" id="JABFAA010000006">
    <property type="protein sequence ID" value="MBA0684491.1"/>
    <property type="molecule type" value="Genomic_DNA"/>
</dbReference>